<keyword evidence="2" id="KW-1185">Reference proteome</keyword>
<accession>A0A232EDI4</accession>
<comment type="caution">
    <text evidence="1">The sequence shown here is derived from an EMBL/GenBank/DDBJ whole genome shotgun (WGS) entry which is preliminary data.</text>
</comment>
<dbReference type="AlphaFoldDB" id="A0A232EDI4"/>
<proteinExistence type="predicted"/>
<dbReference type="EMBL" id="NNAY01006462">
    <property type="protein sequence ID" value="OXU16392.1"/>
    <property type="molecule type" value="Genomic_DNA"/>
</dbReference>
<reference evidence="1 2" key="1">
    <citation type="journal article" date="2017" name="Curr. Biol.">
        <title>The Evolution of Venom by Co-option of Single-Copy Genes.</title>
        <authorList>
            <person name="Martinson E.O."/>
            <person name="Mrinalini"/>
            <person name="Kelkar Y.D."/>
            <person name="Chang C.H."/>
            <person name="Werren J.H."/>
        </authorList>
    </citation>
    <scope>NUCLEOTIDE SEQUENCE [LARGE SCALE GENOMIC DNA]</scope>
    <source>
        <strain evidence="1 2">Alberta</strain>
        <tissue evidence="1">Whole body</tissue>
    </source>
</reference>
<protein>
    <submittedName>
        <fullName evidence="1">Uncharacterized protein</fullName>
    </submittedName>
</protein>
<name>A0A232EDI4_9HYME</name>
<evidence type="ECO:0000313" key="2">
    <source>
        <dbReference type="Proteomes" id="UP000215335"/>
    </source>
</evidence>
<gene>
    <name evidence="1" type="ORF">TSAR_015315</name>
</gene>
<dbReference type="Proteomes" id="UP000215335">
    <property type="component" value="Unassembled WGS sequence"/>
</dbReference>
<sequence>MMNNNECILVLFSNQQKAVTGYLLNWRSMMNNNECILVLFSNQQKAVTGYLSWLKKISSKRY</sequence>
<organism evidence="1 2">
    <name type="scientific">Trichomalopsis sarcophagae</name>
    <dbReference type="NCBI Taxonomy" id="543379"/>
    <lineage>
        <taxon>Eukaryota</taxon>
        <taxon>Metazoa</taxon>
        <taxon>Ecdysozoa</taxon>
        <taxon>Arthropoda</taxon>
        <taxon>Hexapoda</taxon>
        <taxon>Insecta</taxon>
        <taxon>Pterygota</taxon>
        <taxon>Neoptera</taxon>
        <taxon>Endopterygota</taxon>
        <taxon>Hymenoptera</taxon>
        <taxon>Apocrita</taxon>
        <taxon>Proctotrupomorpha</taxon>
        <taxon>Chalcidoidea</taxon>
        <taxon>Pteromalidae</taxon>
        <taxon>Pteromalinae</taxon>
        <taxon>Trichomalopsis</taxon>
    </lineage>
</organism>
<evidence type="ECO:0000313" key="1">
    <source>
        <dbReference type="EMBL" id="OXU16392.1"/>
    </source>
</evidence>